<evidence type="ECO:0000256" key="2">
    <source>
        <dbReference type="ARBA" id="ARBA00022676"/>
    </source>
</evidence>
<dbReference type="PANTHER" id="PTHR31933">
    <property type="entry name" value="O-FUCOSYLTRANSFERASE 2-RELATED"/>
    <property type="match status" value="1"/>
</dbReference>
<dbReference type="InterPro" id="IPR052272">
    <property type="entry name" value="GT106_glycosyltransferase"/>
</dbReference>
<organism evidence="7">
    <name type="scientific">Zea mays</name>
    <name type="common">Maize</name>
    <dbReference type="NCBI Taxonomy" id="4577"/>
    <lineage>
        <taxon>Eukaryota</taxon>
        <taxon>Viridiplantae</taxon>
        <taxon>Streptophyta</taxon>
        <taxon>Embryophyta</taxon>
        <taxon>Tracheophyta</taxon>
        <taxon>Spermatophyta</taxon>
        <taxon>Magnoliopsida</taxon>
        <taxon>Liliopsida</taxon>
        <taxon>Poales</taxon>
        <taxon>Poaceae</taxon>
        <taxon>PACMAD clade</taxon>
        <taxon>Panicoideae</taxon>
        <taxon>Andropogonodae</taxon>
        <taxon>Andropogoneae</taxon>
        <taxon>Tripsacinae</taxon>
        <taxon>Zea</taxon>
    </lineage>
</organism>
<comment type="similarity">
    <text evidence="1">Belongs to the glycosyltransferase GT106 family.</text>
</comment>
<sequence length="244" mass="28782">MNQKCNLTGNYCWTSILHLLFLQELLSLQKVDVARDCVCNSLLKVLYVCCNRRTVKNVPKYASAQFYIDNVFPRIKEKKIMSIKPFVDRLGYDNVPMEINRLRCRVNYHALKFLPDIEEMADKLATRMRNRTGSLNPYMALHLRFEKGMVGLSFCDFAGTREEKAMMATYRQQQWPRRYKVMPTFSFSLILYSFSVLLQFYERMVDLSSVTNALFEYMVHLLLTEWISLMVTSTRKEKRRPLSA</sequence>
<keyword evidence="2 7" id="KW-0328">Glycosyltransferase</keyword>
<name>A0A1D6GU39_MAIZE</name>
<keyword evidence="5" id="KW-0119">Carbohydrate metabolism</keyword>
<dbReference type="InterPro" id="IPR019378">
    <property type="entry name" value="GDP-Fuc_O-FucTrfase"/>
</dbReference>
<dbReference type="Pfam" id="PF10250">
    <property type="entry name" value="O-FucT"/>
    <property type="match status" value="1"/>
</dbReference>
<evidence type="ECO:0000256" key="1">
    <source>
        <dbReference type="ARBA" id="ARBA00007737"/>
    </source>
</evidence>
<evidence type="ECO:0000256" key="6">
    <source>
        <dbReference type="ARBA" id="ARBA00030350"/>
    </source>
</evidence>
<gene>
    <name evidence="7" type="ORF">ZEAMMB73_Zm00001d014550</name>
</gene>
<dbReference type="PANTHER" id="PTHR31933:SF6">
    <property type="entry name" value="O-FUCOSYLTRANSFERASE FAMILY PROTEIN"/>
    <property type="match status" value="1"/>
</dbReference>
<evidence type="ECO:0000256" key="5">
    <source>
        <dbReference type="ARBA" id="ARBA00023277"/>
    </source>
</evidence>
<evidence type="ECO:0000256" key="4">
    <source>
        <dbReference type="ARBA" id="ARBA00023253"/>
    </source>
</evidence>
<dbReference type="AlphaFoldDB" id="A0A1D6GU39"/>
<keyword evidence="3 7" id="KW-0808">Transferase</keyword>
<evidence type="ECO:0000313" key="7">
    <source>
        <dbReference type="EMBL" id="AQK66509.1"/>
    </source>
</evidence>
<evidence type="ECO:0000256" key="3">
    <source>
        <dbReference type="ARBA" id="ARBA00022679"/>
    </source>
</evidence>
<protein>
    <recommendedName>
        <fullName evidence="6">O-fucosyltransferase family protein</fullName>
    </recommendedName>
</protein>
<accession>A0A1D6GU39</accession>
<dbReference type="GO" id="GO:0016757">
    <property type="term" value="F:glycosyltransferase activity"/>
    <property type="evidence" value="ECO:0007669"/>
    <property type="project" value="UniProtKB-KW"/>
</dbReference>
<proteinExistence type="inferred from homology"/>
<reference evidence="7" key="1">
    <citation type="submission" date="2015-12" db="EMBL/GenBank/DDBJ databases">
        <title>Update maize B73 reference genome by single molecule sequencing technologies.</title>
        <authorList>
            <consortium name="Maize Genome Sequencing Project"/>
            <person name="Ware D."/>
        </authorList>
    </citation>
    <scope>NUCLEOTIDE SEQUENCE</scope>
    <source>
        <tissue evidence="7">Seedling</tissue>
    </source>
</reference>
<dbReference type="GO" id="GO:0006004">
    <property type="term" value="P:fucose metabolic process"/>
    <property type="evidence" value="ECO:0007669"/>
    <property type="project" value="UniProtKB-KW"/>
</dbReference>
<dbReference type="EMBL" id="CM000781">
    <property type="protein sequence ID" value="AQK66509.1"/>
    <property type="molecule type" value="Genomic_DNA"/>
</dbReference>
<keyword evidence="4" id="KW-0294">Fucose metabolism</keyword>